<dbReference type="Proteomes" id="UP000306319">
    <property type="component" value="Unassembled WGS sequence"/>
</dbReference>
<sequence length="180" mass="20306">MNTNNNLNRFKDSMRRLLYSILLIIILMAISPFGVFSSGVKTSGEGFSPEFEKAIAIIKKYEGLHRNRGNLIGYGHQVIAGDGYKRGTNLTEKQADALLRKDLSDLCKRYRSFGKDSLILSALAYNCGTGIVAKSSVYKKLKNGNRDVKTAYLSYNRIRGKVNSQLKRRRLEEFDALFIP</sequence>
<evidence type="ECO:0000313" key="1">
    <source>
        <dbReference type="EMBL" id="TGY79686.1"/>
    </source>
</evidence>
<accession>A0AC61RM92</accession>
<dbReference type="EMBL" id="SRYB01000005">
    <property type="protein sequence ID" value="TGY79686.1"/>
    <property type="molecule type" value="Genomic_DNA"/>
</dbReference>
<reference evidence="1" key="1">
    <citation type="submission" date="2019-04" db="EMBL/GenBank/DDBJ databases">
        <title>Microbes associate with the intestines of laboratory mice.</title>
        <authorList>
            <person name="Navarre W."/>
            <person name="Wong E."/>
            <person name="Huang K."/>
            <person name="Tropini C."/>
            <person name="Ng K."/>
            <person name="Yu B."/>
        </authorList>
    </citation>
    <scope>NUCLEOTIDE SEQUENCE</scope>
    <source>
        <strain evidence="1">NM04_E33</strain>
    </source>
</reference>
<organism evidence="1 2">
    <name type="scientific">Lepagella muris</name>
    <dbReference type="NCBI Taxonomy" id="3032870"/>
    <lineage>
        <taxon>Bacteria</taxon>
        <taxon>Pseudomonadati</taxon>
        <taxon>Bacteroidota</taxon>
        <taxon>Bacteroidia</taxon>
        <taxon>Bacteroidales</taxon>
        <taxon>Muribaculaceae</taxon>
        <taxon>Lepagella</taxon>
    </lineage>
</organism>
<gene>
    <name evidence="1" type="ORF">E5331_04730</name>
</gene>
<comment type="caution">
    <text evidence="1">The sequence shown here is derived from an EMBL/GenBank/DDBJ whole genome shotgun (WGS) entry which is preliminary data.</text>
</comment>
<proteinExistence type="predicted"/>
<name>A0AC61RM92_9BACT</name>
<evidence type="ECO:0000313" key="2">
    <source>
        <dbReference type="Proteomes" id="UP000306319"/>
    </source>
</evidence>
<keyword evidence="2" id="KW-1185">Reference proteome</keyword>
<protein>
    <submittedName>
        <fullName evidence="1">Uncharacterized protein</fullName>
    </submittedName>
</protein>